<feature type="non-terminal residue" evidence="1">
    <location>
        <position position="1"/>
    </location>
</feature>
<evidence type="ECO:0000313" key="1">
    <source>
        <dbReference type="EMBL" id="MCE0481448.1"/>
    </source>
</evidence>
<comment type="caution">
    <text evidence="1">The sequence shown here is derived from an EMBL/GenBank/DDBJ whole genome shotgun (WGS) entry which is preliminary data.</text>
</comment>
<accession>A0ABS8VPE8</accession>
<proteinExistence type="predicted"/>
<sequence length="125" mass="14283">YTTPWIGKSLRSGSALTCRTLEACSKNWEHDCWGEPDELADRRCTFTYRRLIVARNTRAMGYLAHRSRRNAEPSSQTVDQSSVARQFIVIRGDDGHRLFIESGPEMRQSVPELILASSHRFDPVT</sequence>
<dbReference type="EMBL" id="JACEIK010005416">
    <property type="protein sequence ID" value="MCE0481448.1"/>
    <property type="molecule type" value="Genomic_DNA"/>
</dbReference>
<reference evidence="1 2" key="1">
    <citation type="journal article" date="2021" name="BMC Genomics">
        <title>Datura genome reveals duplications of psychoactive alkaloid biosynthetic genes and high mutation rate following tissue culture.</title>
        <authorList>
            <person name="Rajewski A."/>
            <person name="Carter-House D."/>
            <person name="Stajich J."/>
            <person name="Litt A."/>
        </authorList>
    </citation>
    <scope>NUCLEOTIDE SEQUENCE [LARGE SCALE GENOMIC DNA]</scope>
    <source>
        <strain evidence="1">AR-01</strain>
    </source>
</reference>
<evidence type="ECO:0000313" key="2">
    <source>
        <dbReference type="Proteomes" id="UP000823775"/>
    </source>
</evidence>
<protein>
    <submittedName>
        <fullName evidence="1">Uncharacterized protein</fullName>
    </submittedName>
</protein>
<gene>
    <name evidence="1" type="ORF">HAX54_039219</name>
</gene>
<name>A0ABS8VPE8_DATST</name>
<organism evidence="1 2">
    <name type="scientific">Datura stramonium</name>
    <name type="common">Jimsonweed</name>
    <name type="synonym">Common thornapple</name>
    <dbReference type="NCBI Taxonomy" id="4076"/>
    <lineage>
        <taxon>Eukaryota</taxon>
        <taxon>Viridiplantae</taxon>
        <taxon>Streptophyta</taxon>
        <taxon>Embryophyta</taxon>
        <taxon>Tracheophyta</taxon>
        <taxon>Spermatophyta</taxon>
        <taxon>Magnoliopsida</taxon>
        <taxon>eudicotyledons</taxon>
        <taxon>Gunneridae</taxon>
        <taxon>Pentapetalae</taxon>
        <taxon>asterids</taxon>
        <taxon>lamiids</taxon>
        <taxon>Solanales</taxon>
        <taxon>Solanaceae</taxon>
        <taxon>Solanoideae</taxon>
        <taxon>Datureae</taxon>
        <taxon>Datura</taxon>
    </lineage>
</organism>
<keyword evidence="2" id="KW-1185">Reference proteome</keyword>
<dbReference type="Proteomes" id="UP000823775">
    <property type="component" value="Unassembled WGS sequence"/>
</dbReference>